<dbReference type="InterPro" id="IPR029044">
    <property type="entry name" value="Nucleotide-diphossugar_trans"/>
</dbReference>
<sequence>MVAVPDILLERLEKEGVGMALLSVVLPAYNEEMMVERAGERLGQLLKDEKIKFELIFVDDGSKDRTWSKIEEMAKRYKFIRGIHFSRNFGKEAAIFAGLAEAGGECSVVMDCDLQHPPETVIEMYRRWEEGYEVVEGIKHSRGRESLGHKASAGLFYKIMTKATGIDMSRASDFKLLDKRAVAALLDMPERNAFFRALSSWIGFKTTTVKFDVQPREAGESKWSTWSLVKYAVTNIAAFSSVPLQMVTVAGVFMFIFAVIMAVESLVRYFGGHALEGFTTVILLLLIIGSLVMMSLGIIGYYISKIYEEVKGRPRYIISRTAGIKNRTLQTEDSCYNEKEIE</sequence>
<dbReference type="Gene3D" id="3.90.550.10">
    <property type="entry name" value="Spore Coat Polysaccharide Biosynthesis Protein SpsA, Chain A"/>
    <property type="match status" value="1"/>
</dbReference>
<dbReference type="PANTHER" id="PTHR48090">
    <property type="entry name" value="UNDECAPRENYL-PHOSPHATE 4-DEOXY-4-FORMAMIDO-L-ARABINOSE TRANSFERASE-RELATED"/>
    <property type="match status" value="1"/>
</dbReference>
<evidence type="ECO:0000256" key="4">
    <source>
        <dbReference type="ARBA" id="ARBA00022692"/>
    </source>
</evidence>
<evidence type="ECO:0000313" key="9">
    <source>
        <dbReference type="EMBL" id="TCO84585.1"/>
    </source>
</evidence>
<name>A0A4R2LHJ6_9FIRM</name>
<evidence type="ECO:0000256" key="2">
    <source>
        <dbReference type="ARBA" id="ARBA00022676"/>
    </source>
</evidence>
<accession>A0A4R2LHJ6</accession>
<dbReference type="GO" id="GO:0016757">
    <property type="term" value="F:glycosyltransferase activity"/>
    <property type="evidence" value="ECO:0007669"/>
    <property type="project" value="UniProtKB-KW"/>
</dbReference>
<evidence type="ECO:0000256" key="6">
    <source>
        <dbReference type="ARBA" id="ARBA00023136"/>
    </source>
</evidence>
<gene>
    <name evidence="9" type="ORF">EV212_10612</name>
</gene>
<feature type="domain" description="Glycosyltransferase 2-like" evidence="8">
    <location>
        <begin position="23"/>
        <end position="158"/>
    </location>
</feature>
<evidence type="ECO:0000259" key="8">
    <source>
        <dbReference type="Pfam" id="PF00535"/>
    </source>
</evidence>
<keyword evidence="6 7" id="KW-0472">Membrane</keyword>
<organism evidence="9 10">
    <name type="scientific">Frisingicoccus caecimuris</name>
    <dbReference type="NCBI Taxonomy" id="1796636"/>
    <lineage>
        <taxon>Bacteria</taxon>
        <taxon>Bacillati</taxon>
        <taxon>Bacillota</taxon>
        <taxon>Clostridia</taxon>
        <taxon>Lachnospirales</taxon>
        <taxon>Lachnospiraceae</taxon>
        <taxon>Frisingicoccus</taxon>
    </lineage>
</organism>
<proteinExistence type="predicted"/>
<keyword evidence="5 7" id="KW-1133">Transmembrane helix</keyword>
<dbReference type="PANTHER" id="PTHR48090:SF1">
    <property type="entry name" value="PROPHAGE BACTOPRENOL GLUCOSYL TRANSFERASE HOMOLOG"/>
    <property type="match status" value="1"/>
</dbReference>
<feature type="transmembrane region" description="Helical" evidence="7">
    <location>
        <begin position="236"/>
        <end position="261"/>
    </location>
</feature>
<dbReference type="InterPro" id="IPR050256">
    <property type="entry name" value="Glycosyltransferase_2"/>
</dbReference>
<reference evidence="9 10" key="1">
    <citation type="submission" date="2019-03" db="EMBL/GenBank/DDBJ databases">
        <title>Genomic Encyclopedia of Type Strains, Phase IV (KMG-IV): sequencing the most valuable type-strain genomes for metagenomic binning, comparative biology and taxonomic classification.</title>
        <authorList>
            <person name="Goeker M."/>
        </authorList>
    </citation>
    <scope>NUCLEOTIDE SEQUENCE [LARGE SCALE GENOMIC DNA]</scope>
    <source>
        <strain evidence="9 10">DSM 28559</strain>
    </source>
</reference>
<dbReference type="GO" id="GO:0005886">
    <property type="term" value="C:plasma membrane"/>
    <property type="evidence" value="ECO:0007669"/>
    <property type="project" value="TreeGrafter"/>
</dbReference>
<keyword evidence="10" id="KW-1185">Reference proteome</keyword>
<keyword evidence="3 9" id="KW-0808">Transferase</keyword>
<dbReference type="CDD" id="cd04187">
    <property type="entry name" value="DPM1_like_bac"/>
    <property type="match status" value="1"/>
</dbReference>
<dbReference type="EMBL" id="SLXA01000006">
    <property type="protein sequence ID" value="TCO84585.1"/>
    <property type="molecule type" value="Genomic_DNA"/>
</dbReference>
<comment type="subcellular location">
    <subcellularLocation>
        <location evidence="1">Membrane</location>
        <topology evidence="1">Multi-pass membrane protein</topology>
    </subcellularLocation>
</comment>
<dbReference type="InterPro" id="IPR001173">
    <property type="entry name" value="Glyco_trans_2-like"/>
</dbReference>
<evidence type="ECO:0000256" key="5">
    <source>
        <dbReference type="ARBA" id="ARBA00022989"/>
    </source>
</evidence>
<comment type="caution">
    <text evidence="9">The sequence shown here is derived from an EMBL/GenBank/DDBJ whole genome shotgun (WGS) entry which is preliminary data.</text>
</comment>
<protein>
    <submittedName>
        <fullName evidence="9">Dolichol-phosphate mannosyltransferase</fullName>
    </submittedName>
</protein>
<keyword evidence="2 9" id="KW-0328">Glycosyltransferase</keyword>
<evidence type="ECO:0000256" key="3">
    <source>
        <dbReference type="ARBA" id="ARBA00022679"/>
    </source>
</evidence>
<evidence type="ECO:0000256" key="1">
    <source>
        <dbReference type="ARBA" id="ARBA00004141"/>
    </source>
</evidence>
<dbReference type="Proteomes" id="UP000295711">
    <property type="component" value="Unassembled WGS sequence"/>
</dbReference>
<keyword evidence="4 7" id="KW-0812">Transmembrane</keyword>
<dbReference type="SUPFAM" id="SSF53448">
    <property type="entry name" value="Nucleotide-diphospho-sugar transferases"/>
    <property type="match status" value="1"/>
</dbReference>
<evidence type="ECO:0000313" key="10">
    <source>
        <dbReference type="Proteomes" id="UP000295711"/>
    </source>
</evidence>
<dbReference type="AlphaFoldDB" id="A0A4R2LHJ6"/>
<dbReference type="Pfam" id="PF00535">
    <property type="entry name" value="Glycos_transf_2"/>
    <property type="match status" value="1"/>
</dbReference>
<feature type="transmembrane region" description="Helical" evidence="7">
    <location>
        <begin position="281"/>
        <end position="303"/>
    </location>
</feature>
<evidence type="ECO:0000256" key="7">
    <source>
        <dbReference type="SAM" id="Phobius"/>
    </source>
</evidence>